<accession>A0ACC3ZIJ9</accession>
<evidence type="ECO:0000313" key="1">
    <source>
        <dbReference type="EMBL" id="KAL0943928.1"/>
    </source>
</evidence>
<proteinExistence type="predicted"/>
<evidence type="ECO:0000313" key="2">
    <source>
        <dbReference type="Proteomes" id="UP000805649"/>
    </source>
</evidence>
<organism evidence="1 2">
    <name type="scientific">Colletotrichum truncatum</name>
    <name type="common">Anthracnose fungus</name>
    <name type="synonym">Colletotrichum capsici</name>
    <dbReference type="NCBI Taxonomy" id="5467"/>
    <lineage>
        <taxon>Eukaryota</taxon>
        <taxon>Fungi</taxon>
        <taxon>Dikarya</taxon>
        <taxon>Ascomycota</taxon>
        <taxon>Pezizomycotina</taxon>
        <taxon>Sordariomycetes</taxon>
        <taxon>Hypocreomycetidae</taxon>
        <taxon>Glomerellales</taxon>
        <taxon>Glomerellaceae</taxon>
        <taxon>Colletotrichum</taxon>
        <taxon>Colletotrichum truncatum species complex</taxon>
    </lineage>
</organism>
<keyword evidence="2" id="KW-1185">Reference proteome</keyword>
<sequence length="44" mass="4782">MKSKQVTRSVLALEIYGIVASVDIAYALAITLAIITNYLNLLTI</sequence>
<gene>
    <name evidence="1" type="ORF">CTRU02_201815</name>
</gene>
<name>A0ACC3ZIJ9_COLTU</name>
<comment type="caution">
    <text evidence="1">The sequence shown here is derived from an EMBL/GenBank/DDBJ whole genome shotgun (WGS) entry which is preliminary data.</text>
</comment>
<protein>
    <submittedName>
        <fullName evidence="1">Uncharacterized protein</fullName>
    </submittedName>
</protein>
<dbReference type="Proteomes" id="UP000805649">
    <property type="component" value="Unassembled WGS sequence"/>
</dbReference>
<reference evidence="1 2" key="1">
    <citation type="journal article" date="2020" name="Phytopathology">
        <title>Genome Sequence Resources of Colletotrichum truncatum, C. plurivorum, C. musicola, and C. sojae: Four Species Pathogenic to Soybean (Glycine max).</title>
        <authorList>
            <person name="Rogerio F."/>
            <person name="Boufleur T.R."/>
            <person name="Ciampi-Guillardi M."/>
            <person name="Sukno S.A."/>
            <person name="Thon M.R."/>
            <person name="Massola Junior N.S."/>
            <person name="Baroncelli R."/>
        </authorList>
    </citation>
    <scope>NUCLEOTIDE SEQUENCE [LARGE SCALE GENOMIC DNA]</scope>
    <source>
        <strain evidence="1 2">CMES1059</strain>
    </source>
</reference>
<dbReference type="EMBL" id="VUJX02000001">
    <property type="protein sequence ID" value="KAL0943928.1"/>
    <property type="molecule type" value="Genomic_DNA"/>
</dbReference>